<dbReference type="InterPro" id="IPR051010">
    <property type="entry name" value="BCAA_transport"/>
</dbReference>
<evidence type="ECO:0000313" key="4">
    <source>
        <dbReference type="EMBL" id="TMQ74108.1"/>
    </source>
</evidence>
<dbReference type="EMBL" id="VBPB01000014">
    <property type="protein sequence ID" value="TMQ74108.1"/>
    <property type="molecule type" value="Genomic_DNA"/>
</dbReference>
<proteinExistence type="inferred from homology"/>
<organism evidence="4 5">
    <name type="scientific">Eiseniibacteriota bacterium</name>
    <dbReference type="NCBI Taxonomy" id="2212470"/>
    <lineage>
        <taxon>Bacteria</taxon>
        <taxon>Candidatus Eiseniibacteriota</taxon>
    </lineage>
</organism>
<evidence type="ECO:0000256" key="2">
    <source>
        <dbReference type="ARBA" id="ARBA00022729"/>
    </source>
</evidence>
<dbReference type="AlphaFoldDB" id="A0A538UDY0"/>
<dbReference type="SUPFAM" id="SSF53822">
    <property type="entry name" value="Periplasmic binding protein-like I"/>
    <property type="match status" value="1"/>
</dbReference>
<dbReference type="InterPro" id="IPR028081">
    <property type="entry name" value="Leu-bd"/>
</dbReference>
<dbReference type="PANTHER" id="PTHR30483">
    <property type="entry name" value="LEUCINE-SPECIFIC-BINDING PROTEIN"/>
    <property type="match status" value="1"/>
</dbReference>
<dbReference type="InterPro" id="IPR028082">
    <property type="entry name" value="Peripla_BP_I"/>
</dbReference>
<keyword evidence="2" id="KW-0732">Signal</keyword>
<comment type="caution">
    <text evidence="4">The sequence shown here is derived from an EMBL/GenBank/DDBJ whole genome shotgun (WGS) entry which is preliminary data.</text>
</comment>
<evidence type="ECO:0000256" key="1">
    <source>
        <dbReference type="ARBA" id="ARBA00010062"/>
    </source>
</evidence>
<accession>A0A538UDY0</accession>
<dbReference type="Proteomes" id="UP000319771">
    <property type="component" value="Unassembled WGS sequence"/>
</dbReference>
<dbReference type="Pfam" id="PF13458">
    <property type="entry name" value="Peripla_BP_6"/>
    <property type="match status" value="1"/>
</dbReference>
<dbReference type="PROSITE" id="PS51257">
    <property type="entry name" value="PROKAR_LIPOPROTEIN"/>
    <property type="match status" value="1"/>
</dbReference>
<reference evidence="4 5" key="1">
    <citation type="journal article" date="2019" name="Nat. Microbiol.">
        <title>Mediterranean grassland soil C-N compound turnover is dependent on rainfall and depth, and is mediated by genomically divergent microorganisms.</title>
        <authorList>
            <person name="Diamond S."/>
            <person name="Andeer P.F."/>
            <person name="Li Z."/>
            <person name="Crits-Christoph A."/>
            <person name="Burstein D."/>
            <person name="Anantharaman K."/>
            <person name="Lane K.R."/>
            <person name="Thomas B.C."/>
            <person name="Pan C."/>
            <person name="Northen T.R."/>
            <person name="Banfield J.F."/>
        </authorList>
    </citation>
    <scope>NUCLEOTIDE SEQUENCE [LARGE SCALE GENOMIC DNA]</scope>
    <source>
        <strain evidence="4">WS_11</strain>
    </source>
</reference>
<dbReference type="Gene3D" id="3.40.50.2300">
    <property type="match status" value="2"/>
</dbReference>
<dbReference type="CDD" id="cd06347">
    <property type="entry name" value="PBP1_ABC_LivK_ligand_binding-like"/>
    <property type="match status" value="1"/>
</dbReference>
<evidence type="ECO:0000259" key="3">
    <source>
        <dbReference type="Pfam" id="PF13458"/>
    </source>
</evidence>
<evidence type="ECO:0000313" key="5">
    <source>
        <dbReference type="Proteomes" id="UP000319771"/>
    </source>
</evidence>
<feature type="domain" description="Leucine-binding protein" evidence="3">
    <location>
        <begin position="34"/>
        <end position="393"/>
    </location>
</feature>
<name>A0A538UDY0_UNCEI</name>
<protein>
    <submittedName>
        <fullName evidence="4">ABC transporter substrate-binding protein</fullName>
    </submittedName>
</protein>
<gene>
    <name evidence="4" type="ORF">E6K81_01295</name>
</gene>
<sequence>MRSGNGVRLALAAAFTVTLGIAGCGGNSPEELVVGEYGSLTGGDADFGLSTKRGVELAMDDLTARSQGKIGGLPVRIVAEDDQGKPEEAATVVQKLVNQDRVLAVIGEVASSRSIAGGPICQAAGVPMISPSSTNPKVTLIGDYIFRMCFIDPFQGTVMAKFAAQNLKLKQVAILKDVKNEYSIGLTEFFTKAFTGLGGTIVGEQAYSSGDQDFRAQLTAIKAKHPEAIYLPGYYTEAGLIARQARELGIKVPILGGDGWESDQLIGIGGDALEGCYYSNHFAVDNPDPRLQGFLKKHRAKYDNQDPNAIVGLAYDAANVLFGAMETLSKQDPEAFKGLSSSKAGSEARKAATKKIRDLIAATKDYAGVTGVITLDENRNATKPAMVLEIKGGKKVYNTTINP</sequence>
<comment type="similarity">
    <text evidence="1">Belongs to the leucine-binding protein family.</text>
</comment>
<dbReference type="PANTHER" id="PTHR30483:SF6">
    <property type="entry name" value="PERIPLASMIC BINDING PROTEIN OF ABC TRANSPORTER FOR NATURAL AMINO ACIDS"/>
    <property type="match status" value="1"/>
</dbReference>